<dbReference type="AlphaFoldDB" id="A0A2A9PUK9"/>
<organism evidence="2 3">
    <name type="scientific">Ophiocordyceps unilateralis</name>
    <name type="common">Zombie-ant fungus</name>
    <name type="synonym">Torrubia unilateralis</name>
    <dbReference type="NCBI Taxonomy" id="268505"/>
    <lineage>
        <taxon>Eukaryota</taxon>
        <taxon>Fungi</taxon>
        <taxon>Dikarya</taxon>
        <taxon>Ascomycota</taxon>
        <taxon>Pezizomycotina</taxon>
        <taxon>Sordariomycetes</taxon>
        <taxon>Hypocreomycetidae</taxon>
        <taxon>Hypocreales</taxon>
        <taxon>Ophiocordycipitaceae</taxon>
        <taxon>Ophiocordyceps</taxon>
    </lineage>
</organism>
<dbReference type="Proteomes" id="UP000037136">
    <property type="component" value="Unassembled WGS sequence"/>
</dbReference>
<feature type="compositionally biased region" description="Polar residues" evidence="1">
    <location>
        <begin position="1"/>
        <end position="12"/>
    </location>
</feature>
<dbReference type="OrthoDB" id="3436397at2759"/>
<comment type="caution">
    <text evidence="2">The sequence shown here is derived from an EMBL/GenBank/DDBJ whole genome shotgun (WGS) entry which is preliminary data.</text>
</comment>
<feature type="compositionally biased region" description="Polar residues" evidence="1">
    <location>
        <begin position="52"/>
        <end position="61"/>
    </location>
</feature>
<name>A0A2A9PUK9_OPHUN</name>
<evidence type="ECO:0000313" key="2">
    <source>
        <dbReference type="EMBL" id="PFH63372.1"/>
    </source>
</evidence>
<feature type="compositionally biased region" description="Basic and acidic residues" evidence="1">
    <location>
        <begin position="69"/>
        <end position="93"/>
    </location>
</feature>
<reference evidence="2 3" key="1">
    <citation type="journal article" date="2015" name="BMC Genomics">
        <title>Gene expression during zombie ant biting behavior reflects the complexity underlying fungal parasitic behavioral manipulation.</title>
        <authorList>
            <person name="de Bekker C."/>
            <person name="Ohm R.A."/>
            <person name="Loreto R.G."/>
            <person name="Sebastian A."/>
            <person name="Albert I."/>
            <person name="Merrow M."/>
            <person name="Brachmann A."/>
            <person name="Hughes D.P."/>
        </authorList>
    </citation>
    <scope>NUCLEOTIDE SEQUENCE [LARGE SCALE GENOMIC DNA]</scope>
    <source>
        <strain evidence="2 3">SC16a</strain>
    </source>
</reference>
<feature type="compositionally biased region" description="Low complexity" evidence="1">
    <location>
        <begin position="20"/>
        <end position="30"/>
    </location>
</feature>
<keyword evidence="3" id="KW-1185">Reference proteome</keyword>
<protein>
    <submittedName>
        <fullName evidence="2">Uncharacterized protein</fullName>
    </submittedName>
</protein>
<evidence type="ECO:0000313" key="3">
    <source>
        <dbReference type="Proteomes" id="UP000037136"/>
    </source>
</evidence>
<sequence>MAQDNNSESFKQQLDREATQEGAQQQQEQQPNTLAAKITEFIPAAAKVLGDQHQQQHTSQPPARAKPGPPERPHHDDKIEEFVRDQHRSKDEVGGLQHGEGGA</sequence>
<evidence type="ECO:0000256" key="1">
    <source>
        <dbReference type="SAM" id="MobiDB-lite"/>
    </source>
</evidence>
<reference evidence="2 3" key="2">
    <citation type="journal article" date="2017" name="Sci. Rep.">
        <title>Ant-infecting Ophiocordyceps genomes reveal a high diversity of potential behavioral manipulation genes and a possible major role for enterotoxins.</title>
        <authorList>
            <person name="de Bekker C."/>
            <person name="Ohm R.A."/>
            <person name="Evans H.C."/>
            <person name="Brachmann A."/>
            <person name="Hughes D.P."/>
        </authorList>
    </citation>
    <scope>NUCLEOTIDE SEQUENCE [LARGE SCALE GENOMIC DNA]</scope>
    <source>
        <strain evidence="2 3">SC16a</strain>
    </source>
</reference>
<dbReference type="EMBL" id="LAZP02000002">
    <property type="protein sequence ID" value="PFH63372.1"/>
    <property type="molecule type" value="Genomic_DNA"/>
</dbReference>
<proteinExistence type="predicted"/>
<gene>
    <name evidence="2" type="ORF">XA68_12336</name>
</gene>
<feature type="region of interest" description="Disordered" evidence="1">
    <location>
        <begin position="1"/>
        <end position="103"/>
    </location>
</feature>
<accession>A0A2A9PUK9</accession>